<sequence>MLLFIAMVASVAGAGLLALSMDVHWEQVRTDPQCSPRMVRLLRTLGAVCLFASLVLCLASDHVSMASLVWFMTLAGAALVVTFTLSWRPRWLRPLVMWIPATTAPGQSGRPSQPDAIDQNG</sequence>
<dbReference type="Proteomes" id="UP000326780">
    <property type="component" value="Chromosome"/>
</dbReference>
<gene>
    <name evidence="3" type="ORF">GFK26_00420</name>
</gene>
<feature type="transmembrane region" description="Helical" evidence="2">
    <location>
        <begin position="67"/>
        <end position="87"/>
    </location>
</feature>
<evidence type="ECO:0000256" key="1">
    <source>
        <dbReference type="SAM" id="MobiDB-lite"/>
    </source>
</evidence>
<name>A0A5Q0LXR7_VARPD</name>
<dbReference type="RefSeq" id="WP_153280365.1">
    <property type="nucleotide sequence ID" value="NZ_CP045644.1"/>
</dbReference>
<dbReference type="AlphaFoldDB" id="A0A5Q0LXR7"/>
<organism evidence="3 4">
    <name type="scientific">Variovorax paradoxus</name>
    <dbReference type="NCBI Taxonomy" id="34073"/>
    <lineage>
        <taxon>Bacteria</taxon>
        <taxon>Pseudomonadati</taxon>
        <taxon>Pseudomonadota</taxon>
        <taxon>Betaproteobacteria</taxon>
        <taxon>Burkholderiales</taxon>
        <taxon>Comamonadaceae</taxon>
        <taxon>Variovorax</taxon>
    </lineage>
</organism>
<dbReference type="Pfam" id="PF11804">
    <property type="entry name" value="DUF3325"/>
    <property type="match status" value="1"/>
</dbReference>
<dbReference type="InterPro" id="IPR021762">
    <property type="entry name" value="DUF3325"/>
</dbReference>
<keyword evidence="2" id="KW-0472">Membrane</keyword>
<evidence type="ECO:0000256" key="2">
    <source>
        <dbReference type="SAM" id="Phobius"/>
    </source>
</evidence>
<dbReference type="EMBL" id="CP045644">
    <property type="protein sequence ID" value="QFZ81347.1"/>
    <property type="molecule type" value="Genomic_DNA"/>
</dbReference>
<evidence type="ECO:0000313" key="4">
    <source>
        <dbReference type="Proteomes" id="UP000326780"/>
    </source>
</evidence>
<feature type="region of interest" description="Disordered" evidence="1">
    <location>
        <begin position="102"/>
        <end position="121"/>
    </location>
</feature>
<keyword evidence="2" id="KW-1133">Transmembrane helix</keyword>
<evidence type="ECO:0000313" key="3">
    <source>
        <dbReference type="EMBL" id="QFZ81347.1"/>
    </source>
</evidence>
<keyword evidence="2" id="KW-0812">Transmembrane</keyword>
<proteinExistence type="predicted"/>
<feature type="transmembrane region" description="Helical" evidence="2">
    <location>
        <begin position="42"/>
        <end position="60"/>
    </location>
</feature>
<protein>
    <submittedName>
        <fullName evidence="3">DUF3325 family protein</fullName>
    </submittedName>
</protein>
<reference evidence="3 4" key="1">
    <citation type="submission" date="2019-10" db="EMBL/GenBank/DDBJ databases">
        <title>Complete genome sequence of Variovorax paradoxus 5C-2.</title>
        <authorList>
            <person name="Gogoleva N.E."/>
            <person name="Balkin A.S."/>
        </authorList>
    </citation>
    <scope>NUCLEOTIDE SEQUENCE [LARGE SCALE GENOMIC DNA]</scope>
    <source>
        <strain evidence="3 4">5C-2</strain>
    </source>
</reference>
<accession>A0A5Q0LXR7</accession>